<accession>C4ZCM9</accession>
<dbReference type="Proteomes" id="UP000001477">
    <property type="component" value="Chromosome"/>
</dbReference>
<dbReference type="PaxDb" id="515619-EUBREC_0594"/>
<dbReference type="STRING" id="515619.EUBREC_0594"/>
<proteinExistence type="predicted"/>
<protein>
    <submittedName>
        <fullName evidence="1">Uncharacterized protein</fullName>
    </submittedName>
</protein>
<dbReference type="RefSeq" id="WP_012741501.1">
    <property type="nucleotide sequence ID" value="NC_012781.1"/>
</dbReference>
<evidence type="ECO:0000313" key="2">
    <source>
        <dbReference type="Proteomes" id="UP000001477"/>
    </source>
</evidence>
<dbReference type="GeneID" id="86987483"/>
<dbReference type="AlphaFoldDB" id="C4ZCM9"/>
<reference evidence="1 2" key="1">
    <citation type="journal article" date="2009" name="Proc. Natl. Acad. Sci. U.S.A.">
        <title>Characterizing a model human gut microbiota composed of members of its two dominant bacterial phyla.</title>
        <authorList>
            <person name="Mahowald M.A."/>
            <person name="Rey F.E."/>
            <person name="Seedorf H."/>
            <person name="Turnbaugh P.J."/>
            <person name="Fulton R.S."/>
            <person name="Wollam A."/>
            <person name="Shah N."/>
            <person name="Wang C."/>
            <person name="Magrini V."/>
            <person name="Wilson R.K."/>
            <person name="Cantarel B.L."/>
            <person name="Coutinho P.M."/>
            <person name="Henrissat B."/>
            <person name="Crock L.W."/>
            <person name="Russell A."/>
            <person name="Verberkmoes N.C."/>
            <person name="Hettich R.L."/>
            <person name="Gordon J.I."/>
        </authorList>
    </citation>
    <scope>NUCLEOTIDE SEQUENCE [LARGE SCALE GENOMIC DNA]</scope>
    <source>
        <strain evidence="2">ATCC 33656 / DSM 3377 / JCM 17463 / KCTC 5835 / LMG 30912 / VPI 0990</strain>
    </source>
</reference>
<evidence type="ECO:0000313" key="1">
    <source>
        <dbReference type="EMBL" id="ACR74384.1"/>
    </source>
</evidence>
<sequence length="127" mass="15224">MLDISNGFFKISDKLIIFPGFSFEQFKNTRFYKNQDGLRIFYLDEQQIIDNRKYIVSLFFRNGKIYMMSLICCDKEFSEKDEDKRKILHDDILNELGINQQMEYSWGKISSDYDARSNVSSIDIMYF</sequence>
<organism evidence="1 2">
    <name type="scientific">Agathobacter rectalis (strain ATCC 33656 / DSM 3377 / JCM 17463 / KCTC 5835 / VPI 0990)</name>
    <name type="common">Eubacterium rectale</name>
    <dbReference type="NCBI Taxonomy" id="515619"/>
    <lineage>
        <taxon>Bacteria</taxon>
        <taxon>Bacillati</taxon>
        <taxon>Bacillota</taxon>
        <taxon>Clostridia</taxon>
        <taxon>Lachnospirales</taxon>
        <taxon>Lachnospiraceae</taxon>
        <taxon>Agathobacter</taxon>
    </lineage>
</organism>
<name>C4ZCM9_AGARV</name>
<dbReference type="HOGENOM" id="CLU_152563_0_0_9"/>
<gene>
    <name evidence="1" type="ordered locus">EUBREC_0594</name>
</gene>
<dbReference type="EMBL" id="CP001107">
    <property type="protein sequence ID" value="ACR74384.1"/>
    <property type="molecule type" value="Genomic_DNA"/>
</dbReference>
<dbReference type="KEGG" id="ere:EUBREC_0594"/>